<dbReference type="InterPro" id="IPR036390">
    <property type="entry name" value="WH_DNA-bd_sf"/>
</dbReference>
<name>A0A5C4XKB7_9HYPH</name>
<comment type="caution">
    <text evidence="2">The sequence shown here is derived from an EMBL/GenBank/DDBJ whole genome shotgun (WGS) entry which is preliminary data.</text>
</comment>
<dbReference type="InterPro" id="IPR036388">
    <property type="entry name" value="WH-like_DNA-bd_sf"/>
</dbReference>
<accession>A0A5C4XKB7</accession>
<dbReference type="Gene3D" id="1.10.10.10">
    <property type="entry name" value="Winged helix-like DNA-binding domain superfamily/Winged helix DNA-binding domain"/>
    <property type="match status" value="1"/>
</dbReference>
<reference evidence="2 3" key="1">
    <citation type="submission" date="2019-06" db="EMBL/GenBank/DDBJ databases">
        <title>The draft genome of Rhizobium smilacinae PTYR-5.</title>
        <authorList>
            <person name="Liu L."/>
            <person name="Li L."/>
            <person name="Zhang X."/>
        </authorList>
    </citation>
    <scope>NUCLEOTIDE SEQUENCE [LARGE SCALE GENOMIC DNA]</scope>
    <source>
        <strain evidence="2 3">PTYR-5</strain>
    </source>
</reference>
<dbReference type="OrthoDB" id="1431064at2"/>
<sequence>MTEDIVRDLGLLTLGSRLKRIGENLQADTQRIMQGHGVTVQVTQYPYLAALHRDGALTVGEIAEAVGISQPGATRAVGQLADAGLVDISVSDDDQRRRQISLTDAGRDVIVFAKETVWPDIEAAVTDLCDGFGADLLLHLAAIEDGLAQRPLTQRTLKTGKSR</sequence>
<dbReference type="CDD" id="cd00090">
    <property type="entry name" value="HTH_ARSR"/>
    <property type="match status" value="1"/>
</dbReference>
<dbReference type="InterPro" id="IPR000835">
    <property type="entry name" value="HTH_MarR-typ"/>
</dbReference>
<evidence type="ECO:0000313" key="3">
    <source>
        <dbReference type="Proteomes" id="UP000311605"/>
    </source>
</evidence>
<dbReference type="InterPro" id="IPR039422">
    <property type="entry name" value="MarR/SlyA-like"/>
</dbReference>
<gene>
    <name evidence="2" type="ORF">FHP24_17200</name>
</gene>
<evidence type="ECO:0000313" key="2">
    <source>
        <dbReference type="EMBL" id="TNM62954.1"/>
    </source>
</evidence>
<protein>
    <submittedName>
        <fullName evidence="2">MarR family transcriptional regulator</fullName>
    </submittedName>
</protein>
<feature type="domain" description="HTH marR-type" evidence="1">
    <location>
        <begin position="11"/>
        <end position="149"/>
    </location>
</feature>
<dbReference type="GO" id="GO:0006950">
    <property type="term" value="P:response to stress"/>
    <property type="evidence" value="ECO:0007669"/>
    <property type="project" value="TreeGrafter"/>
</dbReference>
<dbReference type="Pfam" id="PF12802">
    <property type="entry name" value="MarR_2"/>
    <property type="match status" value="1"/>
</dbReference>
<dbReference type="SMART" id="SM00347">
    <property type="entry name" value="HTH_MARR"/>
    <property type="match status" value="1"/>
</dbReference>
<keyword evidence="3" id="KW-1185">Reference proteome</keyword>
<dbReference type="GO" id="GO:0003700">
    <property type="term" value="F:DNA-binding transcription factor activity"/>
    <property type="evidence" value="ECO:0007669"/>
    <property type="project" value="InterPro"/>
</dbReference>
<dbReference type="PROSITE" id="PS50995">
    <property type="entry name" value="HTH_MARR_2"/>
    <property type="match status" value="1"/>
</dbReference>
<dbReference type="PRINTS" id="PR00598">
    <property type="entry name" value="HTHMARR"/>
</dbReference>
<proteinExistence type="predicted"/>
<dbReference type="PANTHER" id="PTHR33164">
    <property type="entry name" value="TRANSCRIPTIONAL REGULATOR, MARR FAMILY"/>
    <property type="match status" value="1"/>
</dbReference>
<organism evidence="2 3">
    <name type="scientific">Aliirhizobium smilacinae</name>
    <dbReference type="NCBI Taxonomy" id="1395944"/>
    <lineage>
        <taxon>Bacteria</taxon>
        <taxon>Pseudomonadati</taxon>
        <taxon>Pseudomonadota</taxon>
        <taxon>Alphaproteobacteria</taxon>
        <taxon>Hyphomicrobiales</taxon>
        <taxon>Rhizobiaceae</taxon>
        <taxon>Aliirhizobium</taxon>
    </lineage>
</organism>
<dbReference type="EMBL" id="VDMN01000003">
    <property type="protein sequence ID" value="TNM62954.1"/>
    <property type="molecule type" value="Genomic_DNA"/>
</dbReference>
<dbReference type="AlphaFoldDB" id="A0A5C4XKB7"/>
<dbReference type="PANTHER" id="PTHR33164:SF57">
    <property type="entry name" value="MARR-FAMILY TRANSCRIPTIONAL REGULATOR"/>
    <property type="match status" value="1"/>
</dbReference>
<dbReference type="Proteomes" id="UP000311605">
    <property type="component" value="Unassembled WGS sequence"/>
</dbReference>
<dbReference type="RefSeq" id="WP_139677447.1">
    <property type="nucleotide sequence ID" value="NZ_VDMN01000003.1"/>
</dbReference>
<evidence type="ECO:0000259" key="1">
    <source>
        <dbReference type="PROSITE" id="PS50995"/>
    </source>
</evidence>
<dbReference type="SUPFAM" id="SSF46785">
    <property type="entry name" value="Winged helix' DNA-binding domain"/>
    <property type="match status" value="1"/>
</dbReference>
<dbReference type="InterPro" id="IPR011991">
    <property type="entry name" value="ArsR-like_HTH"/>
</dbReference>